<evidence type="ECO:0000313" key="3">
    <source>
        <dbReference type="Proteomes" id="UP001157134"/>
    </source>
</evidence>
<dbReference type="Proteomes" id="UP001157134">
    <property type="component" value="Unassembled WGS sequence"/>
</dbReference>
<organism evidence="2 3">
    <name type="scientific">Thalassotalea loyana</name>
    <dbReference type="NCBI Taxonomy" id="280483"/>
    <lineage>
        <taxon>Bacteria</taxon>
        <taxon>Pseudomonadati</taxon>
        <taxon>Pseudomonadota</taxon>
        <taxon>Gammaproteobacteria</taxon>
        <taxon>Alteromonadales</taxon>
        <taxon>Colwelliaceae</taxon>
        <taxon>Thalassotalea</taxon>
    </lineage>
</organism>
<reference evidence="2 3" key="1">
    <citation type="submission" date="2023-03" db="EMBL/GenBank/DDBJ databases">
        <title>Thalassotalea loyana LMG 22536T draft genome sequence.</title>
        <authorList>
            <person name="Sawabe T."/>
        </authorList>
    </citation>
    <scope>NUCLEOTIDE SEQUENCE [LARGE SCALE GENOMIC DNA]</scope>
    <source>
        <strain evidence="2 3">LMG 22536</strain>
    </source>
</reference>
<keyword evidence="1" id="KW-0812">Transmembrane</keyword>
<sequence length="71" mass="7249">MSPELTSSLLINGVLMIIAVGMMIKGKQLRDNKSSSGNSASSNPTSAGTGLLICGAIIFVAHAIGIIESFI</sequence>
<dbReference type="EMBL" id="BSSV01000001">
    <property type="protein sequence ID" value="GLX84493.1"/>
    <property type="molecule type" value="Genomic_DNA"/>
</dbReference>
<feature type="transmembrane region" description="Helical" evidence="1">
    <location>
        <begin position="45"/>
        <end position="67"/>
    </location>
</feature>
<accession>A0ABQ6H8P4</accession>
<protein>
    <submittedName>
        <fullName evidence="2">Uncharacterized protein</fullName>
    </submittedName>
</protein>
<evidence type="ECO:0000313" key="2">
    <source>
        <dbReference type="EMBL" id="GLX84493.1"/>
    </source>
</evidence>
<keyword evidence="1" id="KW-1133">Transmembrane helix</keyword>
<dbReference type="RefSeq" id="WP_284296081.1">
    <property type="nucleotide sequence ID" value="NZ_BSSV01000001.1"/>
</dbReference>
<keyword evidence="3" id="KW-1185">Reference proteome</keyword>
<keyword evidence="1" id="KW-0472">Membrane</keyword>
<proteinExistence type="predicted"/>
<comment type="caution">
    <text evidence="2">The sequence shown here is derived from an EMBL/GenBank/DDBJ whole genome shotgun (WGS) entry which is preliminary data.</text>
</comment>
<feature type="transmembrane region" description="Helical" evidence="1">
    <location>
        <begin position="6"/>
        <end position="24"/>
    </location>
</feature>
<gene>
    <name evidence="2" type="ORF">tloyanaT_07450</name>
</gene>
<name>A0ABQ6H8P4_9GAMM</name>
<evidence type="ECO:0000256" key="1">
    <source>
        <dbReference type="SAM" id="Phobius"/>
    </source>
</evidence>